<dbReference type="AlphaFoldDB" id="A0A563ERN9"/>
<keyword evidence="2 3" id="KW-0694">RNA-binding</keyword>
<comment type="caution">
    <text evidence="6">The sequence shown here is derived from an EMBL/GenBank/DDBJ whole genome shotgun (WGS) entry which is preliminary data.</text>
</comment>
<dbReference type="InterPro" id="IPR033714">
    <property type="entry name" value="tRNA_bind_bactPheRS"/>
</dbReference>
<evidence type="ECO:0000256" key="3">
    <source>
        <dbReference type="PROSITE-ProRule" id="PRU00209"/>
    </source>
</evidence>
<feature type="region of interest" description="Disordered" evidence="4">
    <location>
        <begin position="1"/>
        <end position="26"/>
    </location>
</feature>
<feature type="compositionally biased region" description="Basic residues" evidence="4">
    <location>
        <begin position="1"/>
        <end position="16"/>
    </location>
</feature>
<dbReference type="EMBL" id="VOBR01000013">
    <property type="protein sequence ID" value="TWP50346.1"/>
    <property type="molecule type" value="Genomic_DNA"/>
</dbReference>
<evidence type="ECO:0000259" key="5">
    <source>
        <dbReference type="PROSITE" id="PS50886"/>
    </source>
</evidence>
<accession>A0A563ERN9</accession>
<dbReference type="GO" id="GO:0000049">
    <property type="term" value="F:tRNA binding"/>
    <property type="evidence" value="ECO:0007669"/>
    <property type="project" value="UniProtKB-UniRule"/>
</dbReference>
<evidence type="ECO:0000313" key="7">
    <source>
        <dbReference type="Proteomes" id="UP000316639"/>
    </source>
</evidence>
<dbReference type="CDD" id="cd02796">
    <property type="entry name" value="tRNA_bind_bactPheRS"/>
    <property type="match status" value="1"/>
</dbReference>
<protein>
    <recommendedName>
        <fullName evidence="5">tRNA-binding domain-containing protein</fullName>
    </recommendedName>
</protein>
<dbReference type="PROSITE" id="PS50886">
    <property type="entry name" value="TRBD"/>
    <property type="match status" value="1"/>
</dbReference>
<sequence>MLGSSRRARHSKRSGRPRAACSHNPLPLLHTSGLRSVAVRTRGVVAAQVVEVRSHPNGERVWVAIVDHGQGETVQVVFGGPPFVKKNDLVPLAPPGAVLPGRKKMRRRRYRGEVSHGMFCSLAELGWDPYGPDEVVLLSDDLVPGQSLDDGDWRTYVREPCPLAQLIRRNHERARGTTAA</sequence>
<dbReference type="InterPro" id="IPR012340">
    <property type="entry name" value="NA-bd_OB-fold"/>
</dbReference>
<dbReference type="OrthoDB" id="9805455at2"/>
<gene>
    <name evidence="6" type="ORF">FKR81_21880</name>
</gene>
<evidence type="ECO:0000256" key="2">
    <source>
        <dbReference type="ARBA" id="ARBA00022884"/>
    </source>
</evidence>
<dbReference type="SUPFAM" id="SSF50249">
    <property type="entry name" value="Nucleic acid-binding proteins"/>
    <property type="match status" value="1"/>
</dbReference>
<evidence type="ECO:0000313" key="6">
    <source>
        <dbReference type="EMBL" id="TWP50346.1"/>
    </source>
</evidence>
<proteinExistence type="predicted"/>
<name>A0A563ERN9_9PSEU</name>
<keyword evidence="1 3" id="KW-0820">tRNA-binding</keyword>
<dbReference type="Proteomes" id="UP000316639">
    <property type="component" value="Unassembled WGS sequence"/>
</dbReference>
<dbReference type="Gene3D" id="2.40.50.140">
    <property type="entry name" value="Nucleic acid-binding proteins"/>
    <property type="match status" value="1"/>
</dbReference>
<evidence type="ECO:0000256" key="1">
    <source>
        <dbReference type="ARBA" id="ARBA00022555"/>
    </source>
</evidence>
<dbReference type="Pfam" id="PF01588">
    <property type="entry name" value="tRNA_bind"/>
    <property type="match status" value="1"/>
</dbReference>
<organism evidence="6 7">
    <name type="scientific">Lentzea tibetensis</name>
    <dbReference type="NCBI Taxonomy" id="2591470"/>
    <lineage>
        <taxon>Bacteria</taxon>
        <taxon>Bacillati</taxon>
        <taxon>Actinomycetota</taxon>
        <taxon>Actinomycetes</taxon>
        <taxon>Pseudonocardiales</taxon>
        <taxon>Pseudonocardiaceae</taxon>
        <taxon>Lentzea</taxon>
    </lineage>
</organism>
<feature type="domain" description="TRNA-binding" evidence="5">
    <location>
        <begin position="38"/>
        <end position="149"/>
    </location>
</feature>
<reference evidence="6 7" key="1">
    <citation type="submission" date="2019-07" db="EMBL/GenBank/DDBJ databases">
        <title>Lentzea xizangensis sp. nov., isolated from Qinghai-Tibetan Plateau Soils.</title>
        <authorList>
            <person name="Huang J."/>
        </authorList>
    </citation>
    <scope>NUCLEOTIDE SEQUENCE [LARGE SCALE GENOMIC DNA]</scope>
    <source>
        <strain evidence="6 7">FXJ1.1311</strain>
    </source>
</reference>
<keyword evidence="7" id="KW-1185">Reference proteome</keyword>
<dbReference type="InterPro" id="IPR002547">
    <property type="entry name" value="tRNA-bd_dom"/>
</dbReference>
<evidence type="ECO:0000256" key="4">
    <source>
        <dbReference type="SAM" id="MobiDB-lite"/>
    </source>
</evidence>